<reference evidence="15 16" key="1">
    <citation type="submission" date="2019-10" db="EMBL/GenBank/DDBJ databases">
        <title>Poseidonibacter ostreae sp. nov., isolated from the gut of the Ostrea denselamellosa.</title>
        <authorList>
            <person name="Choi A."/>
        </authorList>
    </citation>
    <scope>NUCLEOTIDE SEQUENCE [LARGE SCALE GENOMIC DNA]</scope>
    <source>
        <strain evidence="13 16">SJOD-M-33</strain>
        <strain evidence="14 15">SJOD-M-5</strain>
    </source>
</reference>
<evidence type="ECO:0000313" key="13">
    <source>
        <dbReference type="EMBL" id="KAB7889442.1"/>
    </source>
</evidence>
<evidence type="ECO:0000313" key="15">
    <source>
        <dbReference type="Proteomes" id="UP000461010"/>
    </source>
</evidence>
<evidence type="ECO:0000256" key="3">
    <source>
        <dbReference type="ARBA" id="ARBA00022553"/>
    </source>
</evidence>
<evidence type="ECO:0000313" key="16">
    <source>
        <dbReference type="Proteomes" id="UP000472839"/>
    </source>
</evidence>
<keyword evidence="8" id="KW-0902">Two-component regulatory system</keyword>
<dbReference type="InterPro" id="IPR005467">
    <property type="entry name" value="His_kinase_dom"/>
</dbReference>
<dbReference type="GO" id="GO:0005524">
    <property type="term" value="F:ATP binding"/>
    <property type="evidence" value="ECO:0007669"/>
    <property type="project" value="UniProtKB-KW"/>
</dbReference>
<keyword evidence="3" id="KW-0597">Phosphoprotein</keyword>
<dbReference type="InterPro" id="IPR001610">
    <property type="entry name" value="PAC"/>
</dbReference>
<keyword evidence="7" id="KW-0067">ATP-binding</keyword>
<accession>A0A6L4WTR6</accession>
<dbReference type="Pfam" id="PF00512">
    <property type="entry name" value="HisKA"/>
    <property type="match status" value="1"/>
</dbReference>
<dbReference type="RefSeq" id="WP_152188147.1">
    <property type="nucleotide sequence ID" value="NZ_WFKJ01000004.1"/>
</dbReference>
<dbReference type="PROSITE" id="PS50113">
    <property type="entry name" value="PAC"/>
    <property type="match status" value="1"/>
</dbReference>
<keyword evidence="6" id="KW-0418">Kinase</keyword>
<dbReference type="SUPFAM" id="SSF55785">
    <property type="entry name" value="PYP-like sensor domain (PAS domain)"/>
    <property type="match status" value="2"/>
</dbReference>
<keyword evidence="9" id="KW-0472">Membrane</keyword>
<dbReference type="InterPro" id="IPR035965">
    <property type="entry name" value="PAS-like_dom_sf"/>
</dbReference>
<dbReference type="InterPro" id="IPR000700">
    <property type="entry name" value="PAS-assoc_C"/>
</dbReference>
<evidence type="ECO:0000259" key="11">
    <source>
        <dbReference type="PROSITE" id="PS50112"/>
    </source>
</evidence>
<dbReference type="EMBL" id="WFKK01000013">
    <property type="protein sequence ID" value="KAB7889442.1"/>
    <property type="molecule type" value="Genomic_DNA"/>
</dbReference>
<evidence type="ECO:0000256" key="5">
    <source>
        <dbReference type="ARBA" id="ARBA00022741"/>
    </source>
</evidence>
<dbReference type="CDD" id="cd00082">
    <property type="entry name" value="HisKA"/>
    <property type="match status" value="1"/>
</dbReference>
<feature type="domain" description="Histidine kinase" evidence="10">
    <location>
        <begin position="597"/>
        <end position="817"/>
    </location>
</feature>
<evidence type="ECO:0000259" key="12">
    <source>
        <dbReference type="PROSITE" id="PS50113"/>
    </source>
</evidence>
<feature type="domain" description="PAC" evidence="12">
    <location>
        <begin position="523"/>
        <end position="577"/>
    </location>
</feature>
<evidence type="ECO:0000256" key="1">
    <source>
        <dbReference type="ARBA" id="ARBA00000085"/>
    </source>
</evidence>
<evidence type="ECO:0000256" key="2">
    <source>
        <dbReference type="ARBA" id="ARBA00012438"/>
    </source>
</evidence>
<dbReference type="Gene3D" id="1.10.287.130">
    <property type="match status" value="1"/>
</dbReference>
<dbReference type="SUPFAM" id="SSF55874">
    <property type="entry name" value="ATPase domain of HSP90 chaperone/DNA topoisomerase II/histidine kinase"/>
    <property type="match status" value="1"/>
</dbReference>
<evidence type="ECO:0000256" key="6">
    <source>
        <dbReference type="ARBA" id="ARBA00022777"/>
    </source>
</evidence>
<keyword evidence="9" id="KW-0812">Transmembrane</keyword>
<dbReference type="Proteomes" id="UP000461010">
    <property type="component" value="Unassembled WGS sequence"/>
</dbReference>
<comment type="catalytic activity">
    <reaction evidence="1">
        <text>ATP + protein L-histidine = ADP + protein N-phospho-L-histidine.</text>
        <dbReference type="EC" id="2.7.13.3"/>
    </reaction>
</comment>
<evidence type="ECO:0000256" key="8">
    <source>
        <dbReference type="ARBA" id="ARBA00023012"/>
    </source>
</evidence>
<feature type="transmembrane region" description="Helical" evidence="9">
    <location>
        <begin position="292"/>
        <end position="314"/>
    </location>
</feature>
<evidence type="ECO:0000256" key="4">
    <source>
        <dbReference type="ARBA" id="ARBA00022679"/>
    </source>
</evidence>
<dbReference type="InterPro" id="IPR003594">
    <property type="entry name" value="HATPase_dom"/>
</dbReference>
<dbReference type="InterPro" id="IPR036890">
    <property type="entry name" value="HATPase_C_sf"/>
</dbReference>
<dbReference type="PROSITE" id="PS50112">
    <property type="entry name" value="PAS"/>
    <property type="match status" value="1"/>
</dbReference>
<dbReference type="InterPro" id="IPR000014">
    <property type="entry name" value="PAS"/>
</dbReference>
<dbReference type="Gene3D" id="3.30.450.20">
    <property type="entry name" value="PAS domain"/>
    <property type="match status" value="2"/>
</dbReference>
<comment type="caution">
    <text evidence="13">The sequence shown here is derived from an EMBL/GenBank/DDBJ whole genome shotgun (WGS) entry which is preliminary data.</text>
</comment>
<dbReference type="NCBIfam" id="TIGR00229">
    <property type="entry name" value="sensory_box"/>
    <property type="match status" value="2"/>
</dbReference>
<dbReference type="GO" id="GO:0000155">
    <property type="term" value="F:phosphorelay sensor kinase activity"/>
    <property type="evidence" value="ECO:0007669"/>
    <property type="project" value="InterPro"/>
</dbReference>
<keyword evidence="9" id="KW-1133">Transmembrane helix</keyword>
<dbReference type="PANTHER" id="PTHR43065">
    <property type="entry name" value="SENSOR HISTIDINE KINASE"/>
    <property type="match status" value="1"/>
</dbReference>
<dbReference type="SMART" id="SM00091">
    <property type="entry name" value="PAS"/>
    <property type="match status" value="2"/>
</dbReference>
<dbReference type="EMBL" id="WFKJ01000004">
    <property type="protein sequence ID" value="KAB7892545.1"/>
    <property type="molecule type" value="Genomic_DNA"/>
</dbReference>
<evidence type="ECO:0000313" key="14">
    <source>
        <dbReference type="EMBL" id="KAB7892545.1"/>
    </source>
</evidence>
<dbReference type="SMART" id="SM00388">
    <property type="entry name" value="HisKA"/>
    <property type="match status" value="1"/>
</dbReference>
<gene>
    <name evidence="14" type="ORF">GBG18_02655</name>
    <name evidence="13" type="ORF">GBG19_05905</name>
</gene>
<dbReference type="CDD" id="cd00130">
    <property type="entry name" value="PAS"/>
    <property type="match status" value="1"/>
</dbReference>
<name>A0A6L4WTR6_9BACT</name>
<sequence length="817" mass="94879">MLLKLIKKDINLLFIGSLVILFFITAGIIASSSILKEETIDNQLTISKLKAEFLAEELNQSINTIEVVINNITSIVNLDDSKVIINNKLSEILRTFPQIRSLNILDKNSITYSSNKSNIGYLINDNEFYPKPLFNNSILRVAYPLLGRDFFTSKNILDAQTYEKPKSLIIPIMKETYIKDKEFVILIALNADYLLNTFRKRNEDNKYQIELLRADRVLLLSNVKEKVFGKKEEINFFIEKALEKNNYSGVHFINNEKFISSYSLTKDYPLLLGVHVNYKKSLLSWNQKSYKFFVISIGIVVVSILIVLILFLLYRKGKSKEILAHKKQLNANNKFKLLFENSHFLSAVINPDGKIDDINKKGLEFLGKDIASLRNKSFWDLECWQNDEKIRIKKLLSNYKSFLNIDYEVSAMDSEKKYRVLEFVMSAISSNDKGQLILVGIDITQRKEKEKKLQQAYTVFNNTKDGIVITDKYTNIIDVNNSFEKITAYSKLEVVNKRINLLKSNLHDKNFYKKMWKDLKVNGFWEGEIINLKKDRTLYTQWLTISTIYSQTHEVLNYIGIFSDITERKNKDKLLKEKEALLFQQSKMASMGEMIENIAHQWRQPLSVISTTATGIKMQKELGILKEKDEFENLDMINTSAQYLSQTIEDFKDFLRTDKKLEMFKLENTLNSAIKLISSKFKNRNITIVIDNQDIEIYGLKNEFVQVIMNILSNAKDALENIDLENKYVFINSFIDKEHIFIQIKDNAGGIPLDIINKICEPYFTTKHQSKGTGIGLYMSEEIIKNHMKGSLHIRNEEFEYKNEKYKGACFEIKIPK</sequence>
<evidence type="ECO:0000259" key="10">
    <source>
        <dbReference type="PROSITE" id="PS50109"/>
    </source>
</evidence>
<dbReference type="InterPro" id="IPR036097">
    <property type="entry name" value="HisK_dim/P_sf"/>
</dbReference>
<dbReference type="Pfam" id="PF02518">
    <property type="entry name" value="HATPase_c"/>
    <property type="match status" value="1"/>
</dbReference>
<keyword evidence="15" id="KW-1185">Reference proteome</keyword>
<dbReference type="EC" id="2.7.13.3" evidence="2"/>
<feature type="transmembrane region" description="Helical" evidence="9">
    <location>
        <begin position="12"/>
        <end position="35"/>
    </location>
</feature>
<keyword evidence="5" id="KW-0547">Nucleotide-binding</keyword>
<dbReference type="SUPFAM" id="SSF47384">
    <property type="entry name" value="Homodimeric domain of signal transducing histidine kinase"/>
    <property type="match status" value="1"/>
</dbReference>
<dbReference type="InterPro" id="IPR003661">
    <property type="entry name" value="HisK_dim/P_dom"/>
</dbReference>
<organism evidence="13 16">
    <name type="scientific">Poseidonibacter ostreae</name>
    <dbReference type="NCBI Taxonomy" id="2654171"/>
    <lineage>
        <taxon>Bacteria</taxon>
        <taxon>Pseudomonadati</taxon>
        <taxon>Campylobacterota</taxon>
        <taxon>Epsilonproteobacteria</taxon>
        <taxon>Campylobacterales</taxon>
        <taxon>Arcobacteraceae</taxon>
        <taxon>Poseidonibacter</taxon>
    </lineage>
</organism>
<evidence type="ECO:0000256" key="7">
    <source>
        <dbReference type="ARBA" id="ARBA00022840"/>
    </source>
</evidence>
<dbReference type="PANTHER" id="PTHR43065:SF10">
    <property type="entry name" value="PEROXIDE STRESS-ACTIVATED HISTIDINE KINASE MAK3"/>
    <property type="match status" value="1"/>
</dbReference>
<feature type="domain" description="PAS" evidence="11">
    <location>
        <begin position="449"/>
        <end position="510"/>
    </location>
</feature>
<evidence type="ECO:0000256" key="9">
    <source>
        <dbReference type="SAM" id="Phobius"/>
    </source>
</evidence>
<dbReference type="Proteomes" id="UP000472839">
    <property type="component" value="Unassembled WGS sequence"/>
</dbReference>
<dbReference type="SMART" id="SM00387">
    <property type="entry name" value="HATPase_c"/>
    <property type="match status" value="1"/>
</dbReference>
<dbReference type="SMART" id="SM00086">
    <property type="entry name" value="PAC"/>
    <property type="match status" value="2"/>
</dbReference>
<protein>
    <recommendedName>
        <fullName evidence="2">histidine kinase</fullName>
        <ecNumber evidence="2">2.7.13.3</ecNumber>
    </recommendedName>
</protein>
<proteinExistence type="predicted"/>
<keyword evidence="4" id="KW-0808">Transferase</keyword>
<dbReference type="PROSITE" id="PS50109">
    <property type="entry name" value="HIS_KIN"/>
    <property type="match status" value="1"/>
</dbReference>
<dbReference type="Pfam" id="PF13426">
    <property type="entry name" value="PAS_9"/>
    <property type="match status" value="2"/>
</dbReference>
<dbReference type="Gene3D" id="3.30.565.10">
    <property type="entry name" value="Histidine kinase-like ATPase, C-terminal domain"/>
    <property type="match status" value="1"/>
</dbReference>
<dbReference type="AlphaFoldDB" id="A0A6L4WTR6"/>